<evidence type="ECO:0000313" key="7">
    <source>
        <dbReference type="EMBL" id="XDQ81743.1"/>
    </source>
</evidence>
<dbReference type="SUPFAM" id="SSF46689">
    <property type="entry name" value="Homeodomain-like"/>
    <property type="match status" value="1"/>
</dbReference>
<dbReference type="Pfam" id="PF00440">
    <property type="entry name" value="TetR_N"/>
    <property type="match status" value="1"/>
</dbReference>
<feature type="DNA-binding region" description="H-T-H motif" evidence="4">
    <location>
        <begin position="47"/>
        <end position="66"/>
    </location>
</feature>
<dbReference type="Pfam" id="PF21597">
    <property type="entry name" value="TetR_C_43"/>
    <property type="match status" value="1"/>
</dbReference>
<keyword evidence="1" id="KW-0805">Transcription regulation</keyword>
<dbReference type="PANTHER" id="PTHR30055:SF234">
    <property type="entry name" value="HTH-TYPE TRANSCRIPTIONAL REGULATOR BETI"/>
    <property type="match status" value="1"/>
</dbReference>
<dbReference type="AlphaFoldDB" id="A0AB39TRS7"/>
<keyword evidence="3" id="KW-0804">Transcription</keyword>
<dbReference type="GO" id="GO:0003700">
    <property type="term" value="F:DNA-binding transcription factor activity"/>
    <property type="evidence" value="ECO:0007669"/>
    <property type="project" value="TreeGrafter"/>
</dbReference>
<name>A0AB39TRS7_9ACTN</name>
<evidence type="ECO:0000256" key="4">
    <source>
        <dbReference type="PROSITE-ProRule" id="PRU00335"/>
    </source>
</evidence>
<gene>
    <name evidence="7" type="ORF">AB2U05_26345</name>
</gene>
<feature type="domain" description="HTH tetR-type" evidence="6">
    <location>
        <begin position="25"/>
        <end position="84"/>
    </location>
</feature>
<keyword evidence="2 4" id="KW-0238">DNA-binding</keyword>
<feature type="region of interest" description="Disordered" evidence="5">
    <location>
        <begin position="1"/>
        <end position="21"/>
    </location>
</feature>
<evidence type="ECO:0000256" key="2">
    <source>
        <dbReference type="ARBA" id="ARBA00023125"/>
    </source>
</evidence>
<dbReference type="EMBL" id="CP163445">
    <property type="protein sequence ID" value="XDQ81743.1"/>
    <property type="molecule type" value="Genomic_DNA"/>
</dbReference>
<evidence type="ECO:0000256" key="1">
    <source>
        <dbReference type="ARBA" id="ARBA00023015"/>
    </source>
</evidence>
<dbReference type="Gene3D" id="1.10.357.10">
    <property type="entry name" value="Tetracycline Repressor, domain 2"/>
    <property type="match status" value="1"/>
</dbReference>
<dbReference type="InterPro" id="IPR050109">
    <property type="entry name" value="HTH-type_TetR-like_transc_reg"/>
</dbReference>
<dbReference type="PANTHER" id="PTHR30055">
    <property type="entry name" value="HTH-TYPE TRANSCRIPTIONAL REGULATOR RUTR"/>
    <property type="match status" value="1"/>
</dbReference>
<dbReference type="InterPro" id="IPR036271">
    <property type="entry name" value="Tet_transcr_reg_TetR-rel_C_sf"/>
</dbReference>
<evidence type="ECO:0000256" key="3">
    <source>
        <dbReference type="ARBA" id="ARBA00023163"/>
    </source>
</evidence>
<dbReference type="SUPFAM" id="SSF48498">
    <property type="entry name" value="Tetracyclin repressor-like, C-terminal domain"/>
    <property type="match status" value="1"/>
</dbReference>
<dbReference type="InterPro" id="IPR001647">
    <property type="entry name" value="HTH_TetR"/>
</dbReference>
<protein>
    <submittedName>
        <fullName evidence="7">TetR/AcrR family transcriptional regulator</fullName>
    </submittedName>
</protein>
<dbReference type="PROSITE" id="PS50977">
    <property type="entry name" value="HTH_TETR_2"/>
    <property type="match status" value="1"/>
</dbReference>
<dbReference type="InterPro" id="IPR049445">
    <property type="entry name" value="TetR_SbtR-like_C"/>
</dbReference>
<reference evidence="7" key="1">
    <citation type="submission" date="2024-07" db="EMBL/GenBank/DDBJ databases">
        <authorList>
            <person name="Yu S.T."/>
        </authorList>
    </citation>
    <scope>NUCLEOTIDE SEQUENCE</scope>
    <source>
        <strain evidence="7">Y1</strain>
    </source>
</reference>
<proteinExistence type="predicted"/>
<dbReference type="GO" id="GO:0000976">
    <property type="term" value="F:transcription cis-regulatory region binding"/>
    <property type="evidence" value="ECO:0007669"/>
    <property type="project" value="TreeGrafter"/>
</dbReference>
<organism evidence="7">
    <name type="scientific">Streptomyces sp. Y1</name>
    <dbReference type="NCBI Taxonomy" id="3238634"/>
    <lineage>
        <taxon>Bacteria</taxon>
        <taxon>Bacillati</taxon>
        <taxon>Actinomycetota</taxon>
        <taxon>Actinomycetes</taxon>
        <taxon>Kitasatosporales</taxon>
        <taxon>Streptomycetaceae</taxon>
        <taxon>Streptomyces</taxon>
    </lineage>
</organism>
<dbReference type="PRINTS" id="PR00455">
    <property type="entry name" value="HTHTETR"/>
</dbReference>
<evidence type="ECO:0000256" key="5">
    <source>
        <dbReference type="SAM" id="MobiDB-lite"/>
    </source>
</evidence>
<accession>A0AB39TRS7</accession>
<sequence>MTTAAAESVRPEGSVRAPKLRADASRNRERIVLAARDAFVEHGADAPLDEIAKRAGVGNATLYRNFPDRAALIREVALLVKNRILALAETATVEAAAPGGGGPFDALQRFAHAAVAEKVGGLCPLFTGHVDPDDPELIEIRERLRSAVSGLMERARAAGELRPDVDHGDLFIAISQLTRPLPGTSCQLLDGFVHRHLQLFLDGLRAPAPSTLPGRAATFEDFKPQH</sequence>
<evidence type="ECO:0000259" key="6">
    <source>
        <dbReference type="PROSITE" id="PS50977"/>
    </source>
</evidence>
<dbReference type="InterPro" id="IPR009057">
    <property type="entry name" value="Homeodomain-like_sf"/>
</dbReference>
<dbReference type="RefSeq" id="WP_045702006.1">
    <property type="nucleotide sequence ID" value="NZ_CP163445.1"/>
</dbReference>